<evidence type="ECO:0000313" key="2">
    <source>
        <dbReference type="Proteomes" id="UP001302059"/>
    </source>
</evidence>
<protein>
    <submittedName>
        <fullName evidence="1">Uncharacterized protein</fullName>
    </submittedName>
</protein>
<organism evidence="1 2">
    <name type="scientific">Deinococcus rhizophilus</name>
    <dbReference type="NCBI Taxonomy" id="3049544"/>
    <lineage>
        <taxon>Bacteria</taxon>
        <taxon>Thermotogati</taxon>
        <taxon>Deinococcota</taxon>
        <taxon>Deinococci</taxon>
        <taxon>Deinococcales</taxon>
        <taxon>Deinococcaceae</taxon>
        <taxon>Deinococcus</taxon>
    </lineage>
</organism>
<proteinExistence type="predicted"/>
<dbReference type="Proteomes" id="UP001302059">
    <property type="component" value="Unassembled WGS sequence"/>
</dbReference>
<gene>
    <name evidence="1" type="ORF">QOL99_00120</name>
</gene>
<evidence type="ECO:0000313" key="1">
    <source>
        <dbReference type="EMBL" id="MDL2342553.1"/>
    </source>
</evidence>
<keyword evidence="2" id="KW-1185">Reference proteome</keyword>
<dbReference type="RefSeq" id="WP_285520593.1">
    <property type="nucleotide sequence ID" value="NZ_JASNGB010000001.1"/>
</dbReference>
<comment type="caution">
    <text evidence="1">The sequence shown here is derived from an EMBL/GenBank/DDBJ whole genome shotgun (WGS) entry which is preliminary data.</text>
</comment>
<reference evidence="1 2" key="1">
    <citation type="submission" date="2023-05" db="EMBL/GenBank/DDBJ databases">
        <authorList>
            <person name="Gao F."/>
        </authorList>
    </citation>
    <scope>NUCLEOTIDE SEQUENCE [LARGE SCALE GENOMIC DNA]</scope>
    <source>
        <strain evidence="1 2">MIMF12</strain>
    </source>
</reference>
<dbReference type="EMBL" id="JASNGB010000001">
    <property type="protein sequence ID" value="MDL2342553.1"/>
    <property type="molecule type" value="Genomic_DNA"/>
</dbReference>
<name>A0ABT7JBX7_9DEIO</name>
<sequence>MIQITRQAGRAVIVPLGSDPVPVRVRLANGTIGHTTTVTPEAPLRLRVQPGSGAQIEYTDPETGGTVQVGL</sequence>
<accession>A0ABT7JBX7</accession>